<keyword evidence="9 11" id="KW-0472">Membrane</keyword>
<evidence type="ECO:0000313" key="14">
    <source>
        <dbReference type="Proteomes" id="UP000095725"/>
    </source>
</evidence>
<reference evidence="13 14" key="1">
    <citation type="submission" date="2015-09" db="EMBL/GenBank/DDBJ databases">
        <authorList>
            <consortium name="Pathogen Informatics"/>
        </authorList>
    </citation>
    <scope>NUCLEOTIDE SEQUENCE [LARGE SCALE GENOMIC DNA]</scope>
    <source>
        <strain evidence="13 14">2789STDY5834946</strain>
    </source>
</reference>
<dbReference type="AlphaFoldDB" id="A0A174X0S6"/>
<dbReference type="SUPFAM" id="SSF49464">
    <property type="entry name" value="Carboxypeptidase regulatory domain-like"/>
    <property type="match status" value="1"/>
</dbReference>
<evidence type="ECO:0000256" key="1">
    <source>
        <dbReference type="ARBA" id="ARBA00004571"/>
    </source>
</evidence>
<dbReference type="EMBL" id="CZBL01000018">
    <property type="protein sequence ID" value="CUQ48879.1"/>
    <property type="molecule type" value="Genomic_DNA"/>
</dbReference>
<dbReference type="InterPro" id="IPR023996">
    <property type="entry name" value="TonB-dep_OMP_SusC/RagA"/>
</dbReference>
<dbReference type="SUPFAM" id="SSF56935">
    <property type="entry name" value="Porins"/>
    <property type="match status" value="1"/>
</dbReference>
<keyword evidence="5 11" id="KW-0812">Transmembrane</keyword>
<dbReference type="GO" id="GO:0006826">
    <property type="term" value="P:iron ion transport"/>
    <property type="evidence" value="ECO:0007669"/>
    <property type="project" value="UniProtKB-KW"/>
</dbReference>
<keyword evidence="7" id="KW-0406">Ion transport</keyword>
<protein>
    <submittedName>
        <fullName evidence="13">Putative outer membrane protein</fullName>
    </submittedName>
</protein>
<dbReference type="PANTHER" id="PTHR32552:SF81">
    <property type="entry name" value="TONB-DEPENDENT OUTER MEMBRANE RECEPTOR"/>
    <property type="match status" value="1"/>
</dbReference>
<dbReference type="InterPro" id="IPR037066">
    <property type="entry name" value="Plug_dom_sf"/>
</dbReference>
<evidence type="ECO:0000256" key="5">
    <source>
        <dbReference type="ARBA" id="ARBA00022692"/>
    </source>
</evidence>
<dbReference type="NCBIfam" id="TIGR04056">
    <property type="entry name" value="OMP_RagA_SusC"/>
    <property type="match status" value="1"/>
</dbReference>
<dbReference type="Pfam" id="PF07715">
    <property type="entry name" value="Plug"/>
    <property type="match status" value="1"/>
</dbReference>
<gene>
    <name evidence="13" type="ORF">ERS852558_03766</name>
</gene>
<evidence type="ECO:0000256" key="11">
    <source>
        <dbReference type="PROSITE-ProRule" id="PRU01360"/>
    </source>
</evidence>
<evidence type="ECO:0000256" key="8">
    <source>
        <dbReference type="ARBA" id="ARBA00023077"/>
    </source>
</evidence>
<dbReference type="Gene3D" id="2.170.130.10">
    <property type="entry name" value="TonB-dependent receptor, plug domain"/>
    <property type="match status" value="1"/>
</dbReference>
<accession>A0A174X0S6</accession>
<evidence type="ECO:0000256" key="7">
    <source>
        <dbReference type="ARBA" id="ARBA00023065"/>
    </source>
</evidence>
<dbReference type="PROSITE" id="PS52016">
    <property type="entry name" value="TONB_DEPENDENT_REC_3"/>
    <property type="match status" value="1"/>
</dbReference>
<sequence>MKNSTQRTSCVHNSKKSDALSGIMQLSMAILFAFSITTQAEAIEYPSAKVQTAINQQSKIKITGTVVDQAGIPIIGANITVKNQTGTGTITDIDGRFTLEIPANSTLSISYIGYKNQEIRVTSSKPLTIKLQDDAEVLDEVVVTALGIKREEKALGYAVQKVSGDQLTTIKSVDVTSGLNGKIAGLKVENSTEFNEAPNLKLRGENPLIVIDGVPYKNMSLRDIASDDIESIDVLKGATASALYGARGGSGAVMITTKRGKEEGLQVTVNSSTMFNAGYLKLPEVQTSYSSGKNGIYNDNSSYVWGAKLDIGNEAMQYNPYTQEREMTELTSRGKNNLKNFQELSFITNNNVSVTQKGKYGSIRTSLTHVYNKGQWPNEKLNKITYTVSGDMKYKKFSSEAGITYNKRFYPNMGGSAYHGTGYIYNLLVWSGSEYDIRDYKNYWKIKDEQSNWWDRGGWYDNPYYIANELTSSDNYDVVNAFVNASYDITSWLKLSLRSGADMYTEKSETKAPVGSVTGKGEKKGYYSVYQKRGFSTNNDIMLTAEHKFGDISVDGFVGGNIYYYQNDNLSSNTAGGLIIPGYYSLKASVDPAETSKTYNSKQTNSIYGKIGLAYKSAVFVEATGRNDWSSTLPEETRSYFYPAVSGSVVLSEFIKMPKVIDFWKIRGSWTTTKHDMDVYAINDVYSINTDVWDNMSAAYSPTTIRNSLLSPSQTRSYELGTAIHLFGNRLRLDYTYYNTLKFNNTRNAGLSSVSGYSNTQVNMDEEQVRKGMELSISGDIIKNRELTWSAMFNWSRDRYYYHKIDPVYSTQKPWVAEGERWDWVAIYDYQRDPAGNIVHGSDGFPLVNKFTTLKGYSEPDWIWGLSTSVNWKGITLSITIDGRVGGVGYSMTDQAMWNSGAHIDSDNQYRYEEVVNNNKTFTGQGVKVVSGKAEWDANGNVIMDNRVFAPNDKVVSYQDYMMNTNPYASGDNKRAQNWFDKTFIKLRDLSISYEIPQSVCQKIGMKGASVGFVGQNLLMWAKEFRFSDPDKVQDALTSPSIRYMGFNVKFDF</sequence>
<dbReference type="Gene3D" id="2.40.170.20">
    <property type="entry name" value="TonB-dependent receptor, beta-barrel domain"/>
    <property type="match status" value="1"/>
</dbReference>
<evidence type="ECO:0000256" key="3">
    <source>
        <dbReference type="ARBA" id="ARBA00022452"/>
    </source>
</evidence>
<keyword evidence="2 11" id="KW-0813">Transport</keyword>
<evidence type="ECO:0000256" key="10">
    <source>
        <dbReference type="ARBA" id="ARBA00023237"/>
    </source>
</evidence>
<evidence type="ECO:0000256" key="2">
    <source>
        <dbReference type="ARBA" id="ARBA00022448"/>
    </source>
</evidence>
<organism evidence="13 14">
    <name type="scientific">Bacteroides caccae</name>
    <dbReference type="NCBI Taxonomy" id="47678"/>
    <lineage>
        <taxon>Bacteria</taxon>
        <taxon>Pseudomonadati</taxon>
        <taxon>Bacteroidota</taxon>
        <taxon>Bacteroidia</taxon>
        <taxon>Bacteroidales</taxon>
        <taxon>Bacteroidaceae</taxon>
        <taxon>Bacteroides</taxon>
    </lineage>
</organism>
<comment type="similarity">
    <text evidence="11">Belongs to the TonB-dependent receptor family.</text>
</comment>
<comment type="subcellular location">
    <subcellularLocation>
        <location evidence="1 11">Cell outer membrane</location>
        <topology evidence="1 11">Multi-pass membrane protein</topology>
    </subcellularLocation>
</comment>
<dbReference type="FunFam" id="2.60.40.1120:FF:000003">
    <property type="entry name" value="Outer membrane protein Omp121"/>
    <property type="match status" value="1"/>
</dbReference>
<evidence type="ECO:0000256" key="9">
    <source>
        <dbReference type="ARBA" id="ARBA00023136"/>
    </source>
</evidence>
<dbReference type="InterPro" id="IPR023997">
    <property type="entry name" value="TonB-dep_OMP_SusC/RagA_CS"/>
</dbReference>
<name>A0A174X0S6_9BACE</name>
<dbReference type="InterPro" id="IPR039426">
    <property type="entry name" value="TonB-dep_rcpt-like"/>
</dbReference>
<dbReference type="Proteomes" id="UP000095725">
    <property type="component" value="Unassembled WGS sequence"/>
</dbReference>
<dbReference type="RefSeq" id="WP_055256745.1">
    <property type="nucleotide sequence ID" value="NZ_CP081920.1"/>
</dbReference>
<keyword evidence="6" id="KW-0408">Iron</keyword>
<dbReference type="InterPro" id="IPR036942">
    <property type="entry name" value="Beta-barrel_TonB_sf"/>
</dbReference>
<keyword evidence="3 11" id="KW-1134">Transmembrane beta strand</keyword>
<feature type="domain" description="TonB-dependent receptor plug" evidence="12">
    <location>
        <begin position="155"/>
        <end position="251"/>
    </location>
</feature>
<dbReference type="Gene3D" id="2.60.40.1120">
    <property type="entry name" value="Carboxypeptidase-like, regulatory domain"/>
    <property type="match status" value="1"/>
</dbReference>
<dbReference type="GO" id="GO:0009279">
    <property type="term" value="C:cell outer membrane"/>
    <property type="evidence" value="ECO:0007669"/>
    <property type="project" value="UniProtKB-SubCell"/>
</dbReference>
<dbReference type="NCBIfam" id="TIGR04057">
    <property type="entry name" value="SusC_RagA_signa"/>
    <property type="match status" value="1"/>
</dbReference>
<dbReference type="Pfam" id="PF13715">
    <property type="entry name" value="CarbopepD_reg_2"/>
    <property type="match status" value="1"/>
</dbReference>
<keyword evidence="4" id="KW-0410">Iron transport</keyword>
<evidence type="ECO:0000256" key="6">
    <source>
        <dbReference type="ARBA" id="ARBA00023004"/>
    </source>
</evidence>
<evidence type="ECO:0000313" key="13">
    <source>
        <dbReference type="EMBL" id="CUQ48879.1"/>
    </source>
</evidence>
<keyword evidence="10 11" id="KW-0998">Cell outer membrane</keyword>
<dbReference type="InterPro" id="IPR012910">
    <property type="entry name" value="Plug_dom"/>
</dbReference>
<dbReference type="InterPro" id="IPR008969">
    <property type="entry name" value="CarboxyPept-like_regulatory"/>
</dbReference>
<dbReference type="PANTHER" id="PTHR32552">
    <property type="entry name" value="FERRICHROME IRON RECEPTOR-RELATED"/>
    <property type="match status" value="1"/>
</dbReference>
<evidence type="ECO:0000259" key="12">
    <source>
        <dbReference type="Pfam" id="PF07715"/>
    </source>
</evidence>
<proteinExistence type="inferred from homology"/>
<evidence type="ECO:0000256" key="4">
    <source>
        <dbReference type="ARBA" id="ARBA00022496"/>
    </source>
</evidence>
<keyword evidence="8" id="KW-0798">TonB box</keyword>